<feature type="region of interest" description="Disordered" evidence="1">
    <location>
        <begin position="626"/>
        <end position="733"/>
    </location>
</feature>
<feature type="region of interest" description="Disordered" evidence="1">
    <location>
        <begin position="572"/>
        <end position="593"/>
    </location>
</feature>
<dbReference type="GeneID" id="36543008"/>
<dbReference type="AlphaFoldDB" id="A0A2I1CT50"/>
<feature type="compositionally biased region" description="Basic and acidic residues" evidence="1">
    <location>
        <begin position="582"/>
        <end position="591"/>
    </location>
</feature>
<feature type="compositionally biased region" description="Low complexity" evidence="1">
    <location>
        <begin position="251"/>
        <end position="260"/>
    </location>
</feature>
<dbReference type="RefSeq" id="XP_024689392.1">
    <property type="nucleotide sequence ID" value="XM_024835484.1"/>
</dbReference>
<sequence>MSHQPFSIPSRTSSANALKPEMLPSKPSQDNLKEHRTSKAQKILGTSEVALQQINMDREEKRRTRRPTFMRSPETKSKKSSGFVTFPVAPANPSIPPQNLRVRASSPLLGQEYRARDTAAPPLPEPKRKLHQSGSALALYSHFNFRDSTSDQGAGSESGRKSSGRGSSRGRDAKPDPSLDFGLKQSKGPAKESKRKIRPPRIDLSLLFPKPRAEAAPLLSPQRMVESPSPVSIASGMAPAPPKTPDHHVAAKPQTKAAPTQTPPAKPRSRQNANTVRGPSTIFEKNNDNWFDPSLEKTVRTIEMDMALQNPDPKRTSRFLQRPRSREELEASAPPAENLRKVPSNSSIGGWSKETHLSPRDCSRVHANGLANSTRPRQISASSVPHSSTSEKSRGSTLKDSDLTMSSVLCLSSSEDEDEEEDHVLPKDRGIHRGPRDSVAMYGDFGAELGTASAAQMTKGVQRRAEPTGSVGSHRSSSQRSASTQRQPSFRRAPSTRGLPATTPQSQSRRSSLVPTIMEPEPPHGEPLPTGARSSAKPALSQKEMYRRSRVMAVTRQEEDLLAAIRERRGKITPSIFPGGRGDADIPEPDRGSVYSAAPSRESFYGSETSFLRLSGAFPLNTALADQGATHHDKGAPSNSLGVESDTEQKTTPVSASPRTSLVYTESLPSPATSSASPLTPTLPIHRFSPLPSQKPHPRHPPPAVPTVQRQHSRRRTDSSEAIVLGESGESRDRHDFPIWALGWSNDDGSHGSHLTPVH</sequence>
<gene>
    <name evidence="2" type="ORF">P168DRAFT_275266</name>
</gene>
<feature type="compositionally biased region" description="Basic and acidic residues" evidence="1">
    <location>
        <begin position="294"/>
        <end position="303"/>
    </location>
</feature>
<keyword evidence="3" id="KW-1185">Reference proteome</keyword>
<organism evidence="2 3">
    <name type="scientific">Aspergillus campestris (strain IBT 28561)</name>
    <dbReference type="NCBI Taxonomy" id="1392248"/>
    <lineage>
        <taxon>Eukaryota</taxon>
        <taxon>Fungi</taxon>
        <taxon>Dikarya</taxon>
        <taxon>Ascomycota</taxon>
        <taxon>Pezizomycotina</taxon>
        <taxon>Eurotiomycetes</taxon>
        <taxon>Eurotiomycetidae</taxon>
        <taxon>Eurotiales</taxon>
        <taxon>Aspergillaceae</taxon>
        <taxon>Aspergillus</taxon>
        <taxon>Aspergillus subgen. Circumdati</taxon>
    </lineage>
</organism>
<dbReference type="VEuPathDB" id="FungiDB:P168DRAFT_275266"/>
<feature type="compositionally biased region" description="Basic and acidic residues" evidence="1">
    <location>
        <begin position="389"/>
        <end position="402"/>
    </location>
</feature>
<proteinExistence type="predicted"/>
<feature type="compositionally biased region" description="Basic and acidic residues" evidence="1">
    <location>
        <begin position="423"/>
        <end position="436"/>
    </location>
</feature>
<evidence type="ECO:0000313" key="2">
    <source>
        <dbReference type="EMBL" id="PKY00798.1"/>
    </source>
</evidence>
<feature type="compositionally biased region" description="Low complexity" evidence="1">
    <location>
        <begin position="667"/>
        <end position="694"/>
    </location>
</feature>
<dbReference type="EMBL" id="MSFM01000013">
    <property type="protein sequence ID" value="PKY00798.1"/>
    <property type="molecule type" value="Genomic_DNA"/>
</dbReference>
<feature type="compositionally biased region" description="Polar residues" evidence="1">
    <location>
        <begin position="370"/>
        <end position="388"/>
    </location>
</feature>
<feature type="compositionally biased region" description="Polar residues" evidence="1">
    <location>
        <begin position="1"/>
        <end position="16"/>
    </location>
</feature>
<evidence type="ECO:0000256" key="1">
    <source>
        <dbReference type="SAM" id="MobiDB-lite"/>
    </source>
</evidence>
<evidence type="ECO:0000313" key="3">
    <source>
        <dbReference type="Proteomes" id="UP000234254"/>
    </source>
</evidence>
<protein>
    <submittedName>
        <fullName evidence="2">Uncharacterized protein</fullName>
    </submittedName>
</protein>
<reference evidence="2" key="1">
    <citation type="submission" date="2016-12" db="EMBL/GenBank/DDBJ databases">
        <title>The genomes of Aspergillus section Nigri reveals drivers in fungal speciation.</title>
        <authorList>
            <consortium name="DOE Joint Genome Institute"/>
            <person name="Vesth T.C."/>
            <person name="Nybo J."/>
            <person name="Theobald S."/>
            <person name="Brandl J."/>
            <person name="Frisvad J.C."/>
            <person name="Nielsen K.F."/>
            <person name="Lyhne E.K."/>
            <person name="Kogle M.E."/>
            <person name="Kuo A."/>
            <person name="Riley R."/>
            <person name="Clum A."/>
            <person name="Nolan M."/>
            <person name="Lipzen A."/>
            <person name="Salamov A."/>
            <person name="Henrissat B."/>
            <person name="Wiebenga A."/>
            <person name="De vries R.P."/>
            <person name="Grigoriev I.V."/>
            <person name="Mortensen U.H."/>
            <person name="Andersen M.R."/>
            <person name="Baker S.E."/>
        </authorList>
    </citation>
    <scope>NUCLEOTIDE SEQUENCE</scope>
    <source>
        <strain evidence="2">IBT 28561</strain>
    </source>
</reference>
<feature type="compositionally biased region" description="Basic and acidic residues" evidence="1">
    <location>
        <begin position="353"/>
        <end position="364"/>
    </location>
</feature>
<feature type="compositionally biased region" description="Low complexity" evidence="1">
    <location>
        <begin position="470"/>
        <end position="488"/>
    </location>
</feature>
<dbReference type="Proteomes" id="UP000234254">
    <property type="component" value="Unassembled WGS sequence"/>
</dbReference>
<accession>A0A2I1CT50</accession>
<name>A0A2I1CT50_ASPC2</name>
<comment type="caution">
    <text evidence="2">The sequence shown here is derived from an EMBL/GenBank/DDBJ whole genome shotgun (WGS) entry which is preliminary data.</text>
</comment>
<feature type="compositionally biased region" description="Polar residues" evidence="1">
    <location>
        <begin position="650"/>
        <end position="664"/>
    </location>
</feature>
<dbReference type="OrthoDB" id="5244050at2759"/>
<feature type="region of interest" description="Disordered" evidence="1">
    <location>
        <begin position="1"/>
        <end position="548"/>
    </location>
</feature>
<feature type="compositionally biased region" description="Polar residues" evidence="1">
    <location>
        <begin position="502"/>
        <end position="514"/>
    </location>
</feature>